<dbReference type="AlphaFoldDB" id="A0A367W935"/>
<organism evidence="1 2">
    <name type="scientific">Thalassospira profundimaris</name>
    <dbReference type="NCBI Taxonomy" id="502049"/>
    <lineage>
        <taxon>Bacteria</taxon>
        <taxon>Pseudomonadati</taxon>
        <taxon>Pseudomonadota</taxon>
        <taxon>Alphaproteobacteria</taxon>
        <taxon>Rhodospirillales</taxon>
        <taxon>Thalassospiraceae</taxon>
        <taxon>Thalassospira</taxon>
    </lineage>
</organism>
<evidence type="ECO:0000313" key="2">
    <source>
        <dbReference type="Proteomes" id="UP000253226"/>
    </source>
</evidence>
<reference evidence="1 2" key="1">
    <citation type="submission" date="2014-07" db="EMBL/GenBank/DDBJ databases">
        <title>Draft genome sequence of Thalassospira profundimaris 35.</title>
        <authorList>
            <person name="Lai Q."/>
            <person name="Shao Z."/>
        </authorList>
    </citation>
    <scope>NUCLEOTIDE SEQUENCE [LARGE SCALE GENOMIC DNA]</scope>
    <source>
        <strain evidence="1 2">35</strain>
    </source>
</reference>
<sequence length="109" mass="12361">MSITRTTHRTVTFFHPFHLSGYDGLFSAGEYEVDTLEKLDSSAATRSYIKLESELHLWADDDRARWGDSIKIIPRDLEAALALDSDPLREDERNQMIKSFGGMPENNAA</sequence>
<protein>
    <submittedName>
        <fullName evidence="1">Uncharacterized protein</fullName>
    </submittedName>
</protein>
<dbReference type="EMBL" id="JPWF01000004">
    <property type="protein sequence ID" value="RCK37948.1"/>
    <property type="molecule type" value="Genomic_DNA"/>
</dbReference>
<dbReference type="RefSeq" id="WP_114101884.1">
    <property type="nucleotide sequence ID" value="NZ_JPWF01000004.1"/>
</dbReference>
<dbReference type="OrthoDB" id="7362191at2"/>
<evidence type="ECO:0000313" key="1">
    <source>
        <dbReference type="EMBL" id="RCK37948.1"/>
    </source>
</evidence>
<comment type="caution">
    <text evidence="1">The sequence shown here is derived from an EMBL/GenBank/DDBJ whole genome shotgun (WGS) entry which is preliminary data.</text>
</comment>
<name>A0A367W935_9PROT</name>
<gene>
    <name evidence="1" type="ORF">TH19_07990</name>
</gene>
<proteinExistence type="predicted"/>
<dbReference type="Proteomes" id="UP000253226">
    <property type="component" value="Unassembled WGS sequence"/>
</dbReference>
<accession>A0A367W935</accession>